<accession>A0AAV4K7C2</accession>
<dbReference type="RefSeq" id="WP_017869190.1">
    <property type="nucleotide sequence ID" value="NZ_BMLZ01000003.1"/>
</dbReference>
<organism evidence="1 4">
    <name type="scientific">Deinococcus wulumuqiensis</name>
    <dbReference type="NCBI Taxonomy" id="980427"/>
    <lineage>
        <taxon>Bacteria</taxon>
        <taxon>Thermotogati</taxon>
        <taxon>Deinococcota</taxon>
        <taxon>Deinococci</taxon>
        <taxon>Deinococcales</taxon>
        <taxon>Deinococcaceae</taxon>
        <taxon>Deinococcus</taxon>
    </lineage>
</organism>
<sequence length="154" mass="16277">MLDARKLTDALVKLEKACDSLPQIAETATSESQGMLFVAAQGNIYSTAPGARKRTGEYLRSLSAKGKATKNAAAITVKSDSPYALYIEFGRPGVPVAQLQALALAGAINDPLTLGRSGQQWWVAGPVLVSGQAYAAKRLQDLFAKEVRKVVKGG</sequence>
<dbReference type="Proteomes" id="UP000630135">
    <property type="component" value="Unassembled WGS sequence"/>
</dbReference>
<reference evidence="3" key="3">
    <citation type="journal article" date="2019" name="Int. J. Syst. Evol. Microbiol.">
        <title>The Global Catalogue of Microorganisms (GCM) 10K type strain sequencing project: providing services to taxonomists for standard genome sequencing and annotation.</title>
        <authorList>
            <consortium name="The Broad Institute Genomics Platform"/>
            <consortium name="The Broad Institute Genome Sequencing Center for Infectious Disease"/>
            <person name="Wu L."/>
            <person name="Ma J."/>
        </authorList>
    </citation>
    <scope>NUCLEOTIDE SEQUENCE [LARGE SCALE GENOMIC DNA]</scope>
    <source>
        <strain evidence="3">CGMCC 1.8884</strain>
    </source>
</reference>
<dbReference type="Pfam" id="PF04883">
    <property type="entry name" value="HK97-gp10_like"/>
    <property type="match status" value="1"/>
</dbReference>
<reference evidence="1" key="2">
    <citation type="journal article" date="2014" name="Int. J. Syst. Evol. Microbiol.">
        <title>Complete genome sequence of Corynebacterium casei LMG S-19264T (=DSM 44701T), isolated from a smear-ripened cheese.</title>
        <authorList>
            <consortium name="US DOE Joint Genome Institute (JGI-PGF)"/>
            <person name="Walter F."/>
            <person name="Albersmeier A."/>
            <person name="Kalinowski J."/>
            <person name="Ruckert C."/>
        </authorList>
    </citation>
    <scope>NUCLEOTIDE SEQUENCE</scope>
    <source>
        <strain evidence="1">CGMCC 1.8885</strain>
    </source>
</reference>
<comment type="caution">
    <text evidence="1">The sequence shown here is derived from an EMBL/GenBank/DDBJ whole genome shotgun (WGS) entry which is preliminary data.</text>
</comment>
<evidence type="ECO:0000313" key="4">
    <source>
        <dbReference type="Proteomes" id="UP000652720"/>
    </source>
</evidence>
<keyword evidence="3" id="KW-1185">Reference proteome</keyword>
<proteinExistence type="predicted"/>
<dbReference type="InterPro" id="IPR010064">
    <property type="entry name" value="HK97-gp10_tail"/>
</dbReference>
<protein>
    <submittedName>
        <fullName evidence="1">Uncharacterized protein</fullName>
    </submittedName>
</protein>
<evidence type="ECO:0000313" key="2">
    <source>
        <dbReference type="EMBL" id="GGP28711.1"/>
    </source>
</evidence>
<dbReference type="AlphaFoldDB" id="A0AAV4K7C2"/>
<name>A0AAV4K7C2_9DEIO</name>
<reference evidence="1" key="4">
    <citation type="submission" date="2023-08" db="EMBL/GenBank/DDBJ databases">
        <authorList>
            <person name="Sun Q."/>
            <person name="Zhou Y."/>
        </authorList>
    </citation>
    <scope>NUCLEOTIDE SEQUENCE</scope>
    <source>
        <strain evidence="2">CGMCC 1.8884</strain>
        <strain evidence="1">CGMCC 1.8885</strain>
    </source>
</reference>
<dbReference type="EMBL" id="BMLZ01000003">
    <property type="protein sequence ID" value="GGP28711.1"/>
    <property type="molecule type" value="Genomic_DNA"/>
</dbReference>
<dbReference type="Proteomes" id="UP000652720">
    <property type="component" value="Unassembled WGS sequence"/>
</dbReference>
<gene>
    <name evidence="2" type="ORF">GCM10008021_03620</name>
    <name evidence="1" type="ORF">GCM10010914_06950</name>
</gene>
<reference evidence="2" key="1">
    <citation type="journal article" date="2014" name="Int. J. Syst. Evol. Microbiol.">
        <title>Complete genome of a new Firmicutes species belonging to the dominant human colonic microbiota ('Ruminococcus bicirculans') reveals two chromosomes and a selective capacity to utilize plant glucans.</title>
        <authorList>
            <consortium name="NISC Comparative Sequencing Program"/>
            <person name="Wegmann U."/>
            <person name="Louis P."/>
            <person name="Goesmann A."/>
            <person name="Henrissat B."/>
            <person name="Duncan S.H."/>
            <person name="Flint H.J."/>
        </authorList>
    </citation>
    <scope>NUCLEOTIDE SEQUENCE</scope>
    <source>
        <strain evidence="2">CGMCC 1.8884</strain>
    </source>
</reference>
<dbReference type="EMBL" id="BMMA01000004">
    <property type="protein sequence ID" value="GGI75337.1"/>
    <property type="molecule type" value="Genomic_DNA"/>
</dbReference>
<dbReference type="GeneID" id="59164565"/>
<evidence type="ECO:0000313" key="3">
    <source>
        <dbReference type="Proteomes" id="UP000630135"/>
    </source>
</evidence>
<evidence type="ECO:0000313" key="1">
    <source>
        <dbReference type="EMBL" id="GGI75337.1"/>
    </source>
</evidence>